<feature type="compositionally biased region" description="Basic and acidic residues" evidence="1">
    <location>
        <begin position="111"/>
        <end position="128"/>
    </location>
</feature>
<dbReference type="Gene3D" id="3.30.590.20">
    <property type="match status" value="1"/>
</dbReference>
<feature type="compositionally biased region" description="Basic residues" evidence="1">
    <location>
        <begin position="93"/>
        <end position="105"/>
    </location>
</feature>
<evidence type="ECO:0008006" key="4">
    <source>
        <dbReference type="Google" id="ProtNLM"/>
    </source>
</evidence>
<dbReference type="GO" id="GO:0004357">
    <property type="term" value="F:glutamate-cysteine ligase activity"/>
    <property type="evidence" value="ECO:0007669"/>
    <property type="project" value="InterPro"/>
</dbReference>
<feature type="region of interest" description="Disordered" evidence="1">
    <location>
        <begin position="87"/>
        <end position="128"/>
    </location>
</feature>
<evidence type="ECO:0000313" key="3">
    <source>
        <dbReference type="Proteomes" id="UP000008311"/>
    </source>
</evidence>
<dbReference type="Pfam" id="PF04107">
    <property type="entry name" value="GCS2"/>
    <property type="match status" value="1"/>
</dbReference>
<evidence type="ECO:0000313" key="2">
    <source>
        <dbReference type="EMBL" id="EEF25935.1"/>
    </source>
</evidence>
<proteinExistence type="predicted"/>
<dbReference type="GO" id="GO:0016879">
    <property type="term" value="F:ligase activity, forming carbon-nitrogen bonds"/>
    <property type="evidence" value="ECO:0000318"/>
    <property type="project" value="GO_Central"/>
</dbReference>
<protein>
    <recommendedName>
        <fullName evidence="4">Glutamate--cysteine ligase</fullName>
    </recommendedName>
</protein>
<feature type="compositionally biased region" description="Basic residues" evidence="1">
    <location>
        <begin position="48"/>
        <end position="60"/>
    </location>
</feature>
<feature type="region of interest" description="Disordered" evidence="1">
    <location>
        <begin position="48"/>
        <end position="69"/>
    </location>
</feature>
<dbReference type="InParanoid" id="B9TDX9"/>
<feature type="non-terminal residue" evidence="2">
    <location>
        <position position="529"/>
    </location>
</feature>
<evidence type="ECO:0000256" key="1">
    <source>
        <dbReference type="SAM" id="MobiDB-lite"/>
    </source>
</evidence>
<accession>B9TDX9</accession>
<gene>
    <name evidence="2" type="ORF">RCOM_1783410</name>
</gene>
<dbReference type="PANTHER" id="PTHR36510:SF1">
    <property type="entry name" value="GLUTAMATE--CYSTEINE LIGASE 2-RELATED"/>
    <property type="match status" value="1"/>
</dbReference>
<dbReference type="EMBL" id="EQ978562">
    <property type="protein sequence ID" value="EEF25935.1"/>
    <property type="molecule type" value="Genomic_DNA"/>
</dbReference>
<keyword evidence="3" id="KW-1185">Reference proteome</keyword>
<sequence>MAAHRLRLAHRRHRPAAVVRLQIFHGRGALADRQARRERLVGWPYRRRSHRRCTRRRRTHGAASGQPDRQWILRRGYQAVRQTALYHRDQRQPQRRRRQRGRRAARCALPRGDERVPEAHRRAQKPEERMKTPLSAFAGYGIELEYMIVDRETLSIKPIADRLFDDAGSLHQEHDRIGCSNELVLHQIELKNDHPTADLEALPIWFMEKIQRINSALTVFNARLMPSAMHPWMNPITETRLWPHRQAEIYQAYERIFDCHRHGHANVQSMQVNLPFADDAEFARLHEAVRWALPLIPALAASSPFADGQWSGFMDYRLEVYRTHQQRVPSTAGELIPEPVTSPAEYRSKILVPMFKEIAPYDPEGVLQHEWLNVRAAVPRFERSAIEIRLADVQECPQADIAIAAAIIALVRHLYDNTGDWPTADTTNLFRILKSTMLDAEQAVITDSVYLRRLGYAGERCTTRELWQFLIDQPLSSLPLLQPWGPTLQLILKHGTLARRLRNHIGIKAERTKLDATYRELCDCLNEGR</sequence>
<dbReference type="InterPro" id="IPR050141">
    <property type="entry name" value="GCL_type2/YbdK_subfam"/>
</dbReference>
<dbReference type="GO" id="GO:0042398">
    <property type="term" value="P:modified amino acid biosynthetic process"/>
    <property type="evidence" value="ECO:0007669"/>
    <property type="project" value="InterPro"/>
</dbReference>
<dbReference type="SUPFAM" id="SSF55931">
    <property type="entry name" value="Glutamine synthetase/guanido kinase"/>
    <property type="match status" value="1"/>
</dbReference>
<dbReference type="InterPro" id="IPR014746">
    <property type="entry name" value="Gln_synth/guanido_kin_cat_dom"/>
</dbReference>
<dbReference type="InterPro" id="IPR006336">
    <property type="entry name" value="GCS2"/>
</dbReference>
<dbReference type="AlphaFoldDB" id="B9TDX9"/>
<dbReference type="PANTHER" id="PTHR36510">
    <property type="entry name" value="GLUTAMATE--CYSTEINE LIGASE 2-RELATED"/>
    <property type="match status" value="1"/>
</dbReference>
<organism evidence="2 3">
    <name type="scientific">Ricinus communis</name>
    <name type="common">Castor bean</name>
    <dbReference type="NCBI Taxonomy" id="3988"/>
    <lineage>
        <taxon>Eukaryota</taxon>
        <taxon>Viridiplantae</taxon>
        <taxon>Streptophyta</taxon>
        <taxon>Embryophyta</taxon>
        <taxon>Tracheophyta</taxon>
        <taxon>Spermatophyta</taxon>
        <taxon>Magnoliopsida</taxon>
        <taxon>eudicotyledons</taxon>
        <taxon>Gunneridae</taxon>
        <taxon>Pentapetalae</taxon>
        <taxon>rosids</taxon>
        <taxon>fabids</taxon>
        <taxon>Malpighiales</taxon>
        <taxon>Euphorbiaceae</taxon>
        <taxon>Acalyphoideae</taxon>
        <taxon>Acalypheae</taxon>
        <taxon>Ricinus</taxon>
    </lineage>
</organism>
<reference evidence="3" key="1">
    <citation type="journal article" date="2010" name="Nat. Biotechnol.">
        <title>Draft genome sequence of the oilseed species Ricinus communis.</title>
        <authorList>
            <person name="Chan A.P."/>
            <person name="Crabtree J."/>
            <person name="Zhao Q."/>
            <person name="Lorenzi H."/>
            <person name="Orvis J."/>
            <person name="Puiu D."/>
            <person name="Melake-Berhan A."/>
            <person name="Jones K.M."/>
            <person name="Redman J."/>
            <person name="Chen G."/>
            <person name="Cahoon E.B."/>
            <person name="Gedil M."/>
            <person name="Stanke M."/>
            <person name="Haas B.J."/>
            <person name="Wortman J.R."/>
            <person name="Fraser-Liggett C.M."/>
            <person name="Ravel J."/>
            <person name="Rabinowicz P.D."/>
        </authorList>
    </citation>
    <scope>NUCLEOTIDE SEQUENCE [LARGE SCALE GENOMIC DNA]</scope>
    <source>
        <strain evidence="3">cv. Hale</strain>
    </source>
</reference>
<dbReference type="Proteomes" id="UP000008311">
    <property type="component" value="Unassembled WGS sequence"/>
</dbReference>
<name>B9TDX9_RICCO</name>